<evidence type="ECO:0000259" key="4">
    <source>
        <dbReference type="Pfam" id="PF24514"/>
    </source>
</evidence>
<evidence type="ECO:0000256" key="1">
    <source>
        <dbReference type="SAM" id="MobiDB-lite"/>
    </source>
</evidence>
<keyword evidence="6" id="KW-1185">Reference proteome</keyword>
<sequence>MGALRVLAVAIVGAAVLTPAAGAQQQRLVTYAARACPSYDAVRANLARNDIQESLKDLGADTLYVNGELISAAKEIEGQPRCRPLVNWRFVLGTGYQTQAVNGTWGSLSKVTNPYATPILTQASTPLLDRVGAPVGVDLPGAVTVALTGDQAQRSQAYQSLWLQGGAVDDPVLDKVYPQQYGFAALRCAVDNLNGDNVEFIAYPNGVRHVLCYAYYVEPPPTSGTIIVRKVVDDPDATASQDFGFTGNISYTEDHHFTLSASDGRPAEETFYRAADPNQPWTFTEEVPVGWSLSGLACVSATGASTSVTSVASGEARVTLGALDTVTCTYTNRLTPPAAGLQLVKRTLGGVGSFRFDISGPDSGSQTIATTRIGVPVAGAPLAGSPGAYTVTERLPARTAEGRWRPAKASCDGRAFDPLEPVRFRVGAGEGVACEFTNEFIPSGALRIRKVAIGNIGTAFFQISPRGDNTVTHRQRARVQRQVVPVTATGDDTTALPLGVYDIRELGRQVTDEGFWRLEAVLCDGSPVPNAQGRTQVRLTRADPRKDCTFINRFITVGPTPPEPTPTPTPTPAPPSPVPTTSPSPAPVPPIPTPDQGQVLPADGPNADLAVTKRAAPRSARPGQAVQYTITVVNRGPDPALQVVVSELQPPNTAELRLSSTRGTCTGTRPANCSLGTLRPGGQAVITVDAVAGDPGRRVNQVAVSSASDDPDLANNLAQATVIVSAPTAPRFTG</sequence>
<feature type="chain" id="PRO_5040972342" evidence="2">
    <location>
        <begin position="24"/>
        <end position="734"/>
    </location>
</feature>
<gene>
    <name evidence="5" type="ORF">OJ997_24150</name>
</gene>
<feature type="domain" description="SpaA-like prealbumin fold" evidence="4">
    <location>
        <begin position="239"/>
        <end position="333"/>
    </location>
</feature>
<feature type="compositionally biased region" description="Pro residues" evidence="1">
    <location>
        <begin position="559"/>
        <end position="593"/>
    </location>
</feature>
<dbReference type="Pfam" id="PF24514">
    <property type="entry name" value="SpaA_4"/>
    <property type="match status" value="2"/>
</dbReference>
<dbReference type="EMBL" id="JAPDDP010000053">
    <property type="protein sequence ID" value="MDA0183424.1"/>
    <property type="molecule type" value="Genomic_DNA"/>
</dbReference>
<feature type="signal peptide" evidence="2">
    <location>
        <begin position="1"/>
        <end position="23"/>
    </location>
</feature>
<evidence type="ECO:0000256" key="2">
    <source>
        <dbReference type="SAM" id="SignalP"/>
    </source>
</evidence>
<dbReference type="Pfam" id="PF01345">
    <property type="entry name" value="DUF11"/>
    <property type="match status" value="1"/>
</dbReference>
<dbReference type="AlphaFoldDB" id="A0A9X3S9H9"/>
<dbReference type="Proteomes" id="UP001147653">
    <property type="component" value="Unassembled WGS sequence"/>
</dbReference>
<accession>A0A9X3S9H9</accession>
<feature type="domain" description="DUF11" evidence="3">
    <location>
        <begin position="608"/>
        <end position="722"/>
    </location>
</feature>
<protein>
    <submittedName>
        <fullName evidence="5">DUF11 domain-containing protein</fullName>
    </submittedName>
</protein>
<feature type="domain" description="SpaA-like prealbumin fold" evidence="4">
    <location>
        <begin position="341"/>
        <end position="439"/>
    </location>
</feature>
<name>A0A9X3S9H9_9ACTN</name>
<evidence type="ECO:0000313" key="6">
    <source>
        <dbReference type="Proteomes" id="UP001147653"/>
    </source>
</evidence>
<dbReference type="Gene3D" id="2.60.40.10">
    <property type="entry name" value="Immunoglobulins"/>
    <property type="match status" value="1"/>
</dbReference>
<dbReference type="InterPro" id="IPR047589">
    <property type="entry name" value="DUF11_rpt"/>
</dbReference>
<dbReference type="InterPro" id="IPR013783">
    <property type="entry name" value="Ig-like_fold"/>
</dbReference>
<feature type="region of interest" description="Disordered" evidence="1">
    <location>
        <begin position="553"/>
        <end position="605"/>
    </location>
</feature>
<dbReference type="InterPro" id="IPR001434">
    <property type="entry name" value="OmcB-like_DUF11"/>
</dbReference>
<dbReference type="InterPro" id="IPR055371">
    <property type="entry name" value="SpaA_PFL_dom_4"/>
</dbReference>
<reference evidence="5" key="1">
    <citation type="submission" date="2022-10" db="EMBL/GenBank/DDBJ databases">
        <title>The WGS of Solirubrobacter phytolaccae KCTC 29190.</title>
        <authorList>
            <person name="Jiang Z."/>
        </authorList>
    </citation>
    <scope>NUCLEOTIDE SEQUENCE</scope>
    <source>
        <strain evidence="5">KCTC 29190</strain>
    </source>
</reference>
<evidence type="ECO:0000259" key="3">
    <source>
        <dbReference type="Pfam" id="PF01345"/>
    </source>
</evidence>
<dbReference type="RefSeq" id="WP_270027813.1">
    <property type="nucleotide sequence ID" value="NZ_JAPDDP010000053.1"/>
</dbReference>
<evidence type="ECO:0000313" key="5">
    <source>
        <dbReference type="EMBL" id="MDA0183424.1"/>
    </source>
</evidence>
<keyword evidence="2" id="KW-0732">Signal</keyword>
<dbReference type="GO" id="GO:0005975">
    <property type="term" value="P:carbohydrate metabolic process"/>
    <property type="evidence" value="ECO:0007669"/>
    <property type="project" value="UniProtKB-ARBA"/>
</dbReference>
<comment type="caution">
    <text evidence="5">The sequence shown here is derived from an EMBL/GenBank/DDBJ whole genome shotgun (WGS) entry which is preliminary data.</text>
</comment>
<proteinExistence type="predicted"/>
<dbReference type="NCBIfam" id="TIGR01451">
    <property type="entry name" value="B_ant_repeat"/>
    <property type="match status" value="1"/>
</dbReference>
<organism evidence="5 6">
    <name type="scientific">Solirubrobacter phytolaccae</name>
    <dbReference type="NCBI Taxonomy" id="1404360"/>
    <lineage>
        <taxon>Bacteria</taxon>
        <taxon>Bacillati</taxon>
        <taxon>Actinomycetota</taxon>
        <taxon>Thermoleophilia</taxon>
        <taxon>Solirubrobacterales</taxon>
        <taxon>Solirubrobacteraceae</taxon>
        <taxon>Solirubrobacter</taxon>
    </lineage>
</organism>